<proteinExistence type="predicted"/>
<gene>
    <name evidence="1" type="ORF">O6H91_04G091700</name>
</gene>
<comment type="caution">
    <text evidence="1">The sequence shown here is derived from an EMBL/GenBank/DDBJ whole genome shotgun (WGS) entry which is preliminary data.</text>
</comment>
<keyword evidence="2" id="KW-1185">Reference proteome</keyword>
<protein>
    <submittedName>
        <fullName evidence="1">Uncharacterized protein</fullName>
    </submittedName>
</protein>
<organism evidence="1 2">
    <name type="scientific">Diphasiastrum complanatum</name>
    <name type="common">Issler's clubmoss</name>
    <name type="synonym">Lycopodium complanatum</name>
    <dbReference type="NCBI Taxonomy" id="34168"/>
    <lineage>
        <taxon>Eukaryota</taxon>
        <taxon>Viridiplantae</taxon>
        <taxon>Streptophyta</taxon>
        <taxon>Embryophyta</taxon>
        <taxon>Tracheophyta</taxon>
        <taxon>Lycopodiopsida</taxon>
        <taxon>Lycopodiales</taxon>
        <taxon>Lycopodiaceae</taxon>
        <taxon>Lycopodioideae</taxon>
        <taxon>Diphasiastrum</taxon>
    </lineage>
</organism>
<sequence>MQTFVIAALLVALLCAGRQNSFTCSASIGVNYGQLGNNLLPPQQVVQLLQSTQIAKVKIYDSNPAILKAFANTGYQIVMGLGNEQIESMAADANAAQTWVSQNVATFLPATRISFISVGNEVLTLNNMQLISNLLPAMENIHAALVALNLDGEVKVSTPHSYAALNLSFPPSAGSFRPDLAQTFMEPILDFLTHTNSVFMANVYPFFSYSNNPRDISLSYALCAQTDQEVTDPNTGLSYRNLLSAQVDAVYSAIDKLGYHDLTVVVSETGWPSKGDANEEGAGIQNAMNYNKNLISYITTTSGTPLRPQQAIDVYIFALFNENEKPGPTSERNFGLFNPDGSAVYDCGLMKDQVDPTLPIPVSSQTPSPVSSVNLTIQNPPAQQSPGSFSGSGGNKEWCVAKQGITDIALAAAINYACGEGGADCAAIQPDGACYNPNTYTSHASYAFNNYYQKSGRNSWNCDFRNSATTTTSDPKKRRQRSSNIC</sequence>
<dbReference type="EMBL" id="CM055095">
    <property type="protein sequence ID" value="KAJ7559571.1"/>
    <property type="molecule type" value="Genomic_DNA"/>
</dbReference>
<evidence type="ECO:0000313" key="2">
    <source>
        <dbReference type="Proteomes" id="UP001162992"/>
    </source>
</evidence>
<accession>A0ACC2DZ86</accession>
<dbReference type="Proteomes" id="UP001162992">
    <property type="component" value="Chromosome 4"/>
</dbReference>
<reference evidence="2" key="1">
    <citation type="journal article" date="2024" name="Proc. Natl. Acad. Sci. U.S.A.">
        <title>Extraordinary preservation of gene collinearity over three hundred million years revealed in homosporous lycophytes.</title>
        <authorList>
            <person name="Li C."/>
            <person name="Wickell D."/>
            <person name="Kuo L.Y."/>
            <person name="Chen X."/>
            <person name="Nie B."/>
            <person name="Liao X."/>
            <person name="Peng D."/>
            <person name="Ji J."/>
            <person name="Jenkins J."/>
            <person name="Williams M."/>
            <person name="Shu S."/>
            <person name="Plott C."/>
            <person name="Barry K."/>
            <person name="Rajasekar S."/>
            <person name="Grimwood J."/>
            <person name="Han X."/>
            <person name="Sun S."/>
            <person name="Hou Z."/>
            <person name="He W."/>
            <person name="Dai G."/>
            <person name="Sun C."/>
            <person name="Schmutz J."/>
            <person name="Leebens-Mack J.H."/>
            <person name="Li F.W."/>
            <person name="Wang L."/>
        </authorList>
    </citation>
    <scope>NUCLEOTIDE SEQUENCE [LARGE SCALE GENOMIC DNA]</scope>
    <source>
        <strain evidence="2">cv. PW_Plant_1</strain>
    </source>
</reference>
<evidence type="ECO:0000313" key="1">
    <source>
        <dbReference type="EMBL" id="KAJ7559571.1"/>
    </source>
</evidence>
<name>A0ACC2DZ86_DIPCM</name>